<sequence>MPWCFRELHANSEDKVMRTRVPEITAIFSRAKKQYHSGKGAAFQSGKTSIRSVLPPKGKEELSINLVGSVRQGRRYTDLVSSSVIRRRNTRASFAGELNVDGRGRAADE</sequence>
<evidence type="ECO:0000313" key="2">
    <source>
        <dbReference type="Proteomes" id="UP000600918"/>
    </source>
</evidence>
<evidence type="ECO:0000313" key="1">
    <source>
        <dbReference type="EMBL" id="KAF7422054.1"/>
    </source>
</evidence>
<proteinExistence type="predicted"/>
<organism evidence="1 2">
    <name type="scientific">Vespula pensylvanica</name>
    <name type="common">Western yellow jacket</name>
    <name type="synonym">Wasp</name>
    <dbReference type="NCBI Taxonomy" id="30213"/>
    <lineage>
        <taxon>Eukaryota</taxon>
        <taxon>Metazoa</taxon>
        <taxon>Ecdysozoa</taxon>
        <taxon>Arthropoda</taxon>
        <taxon>Hexapoda</taxon>
        <taxon>Insecta</taxon>
        <taxon>Pterygota</taxon>
        <taxon>Neoptera</taxon>
        <taxon>Endopterygota</taxon>
        <taxon>Hymenoptera</taxon>
        <taxon>Apocrita</taxon>
        <taxon>Aculeata</taxon>
        <taxon>Vespoidea</taxon>
        <taxon>Vespidae</taxon>
        <taxon>Vespinae</taxon>
        <taxon>Vespula</taxon>
    </lineage>
</organism>
<protein>
    <submittedName>
        <fullName evidence="1">Uncharacterized protein</fullName>
    </submittedName>
</protein>
<dbReference type="EMBL" id="JACSDY010000008">
    <property type="protein sequence ID" value="KAF7422054.1"/>
    <property type="molecule type" value="Genomic_DNA"/>
</dbReference>
<accession>A0A834U8X1</accession>
<dbReference type="AlphaFoldDB" id="A0A834U8X1"/>
<name>A0A834U8X1_VESPE</name>
<gene>
    <name evidence="1" type="ORF">H0235_009890</name>
</gene>
<reference evidence="1" key="1">
    <citation type="journal article" date="2020" name="G3 (Bethesda)">
        <title>High-Quality Assemblies for Three Invasive Social Wasps from the &lt;i&gt;Vespula&lt;/i&gt; Genus.</title>
        <authorList>
            <person name="Harrop T.W.R."/>
            <person name="Guhlin J."/>
            <person name="McLaughlin G.M."/>
            <person name="Permina E."/>
            <person name="Stockwell P."/>
            <person name="Gilligan J."/>
            <person name="Le Lec M.F."/>
            <person name="Gruber M.A.M."/>
            <person name="Quinn O."/>
            <person name="Lovegrove M."/>
            <person name="Duncan E.J."/>
            <person name="Remnant E.J."/>
            <person name="Van Eeckhoven J."/>
            <person name="Graham B."/>
            <person name="Knapp R.A."/>
            <person name="Langford K.W."/>
            <person name="Kronenberg Z."/>
            <person name="Press M.O."/>
            <person name="Eacker S.M."/>
            <person name="Wilson-Rankin E.E."/>
            <person name="Purcell J."/>
            <person name="Lester P.J."/>
            <person name="Dearden P.K."/>
        </authorList>
    </citation>
    <scope>NUCLEOTIDE SEQUENCE</scope>
    <source>
        <strain evidence="1">Volc-1</strain>
    </source>
</reference>
<dbReference type="Proteomes" id="UP000600918">
    <property type="component" value="Unassembled WGS sequence"/>
</dbReference>
<comment type="caution">
    <text evidence="1">The sequence shown here is derived from an EMBL/GenBank/DDBJ whole genome shotgun (WGS) entry which is preliminary data.</text>
</comment>
<keyword evidence="2" id="KW-1185">Reference proteome</keyword>